<evidence type="ECO:0000313" key="9">
    <source>
        <dbReference type="EMBL" id="ORE88672.1"/>
    </source>
</evidence>
<dbReference type="PANTHER" id="PTHR30435:SF18">
    <property type="entry name" value="FLAGELLAR BASAL-BODY ROD PROTEIN FLGF"/>
    <property type="match status" value="1"/>
</dbReference>
<dbReference type="SUPFAM" id="SSF117143">
    <property type="entry name" value="Flagellar hook protein flgE"/>
    <property type="match status" value="1"/>
</dbReference>
<dbReference type="InterPro" id="IPR037925">
    <property type="entry name" value="FlgE/F/G-like"/>
</dbReference>
<feature type="domain" description="Flagellar hook protein FlgE/F/G-like D1" evidence="8">
    <location>
        <begin position="77"/>
        <end position="137"/>
    </location>
</feature>
<dbReference type="GO" id="GO:0030694">
    <property type="term" value="C:bacterial-type flagellum basal body, rod"/>
    <property type="evidence" value="ECO:0007669"/>
    <property type="project" value="UniProtKB-UniRule"/>
</dbReference>
<protein>
    <recommendedName>
        <fullName evidence="5 6">Flagellar basal-body rod protein FlgF</fullName>
    </recommendedName>
</protein>
<evidence type="ECO:0000259" key="8">
    <source>
        <dbReference type="Pfam" id="PF22692"/>
    </source>
</evidence>
<evidence type="ECO:0000256" key="5">
    <source>
        <dbReference type="ARBA" id="ARBA00040228"/>
    </source>
</evidence>
<evidence type="ECO:0000259" key="7">
    <source>
        <dbReference type="Pfam" id="PF06429"/>
    </source>
</evidence>
<dbReference type="AlphaFoldDB" id="A0A1Y1SG82"/>
<dbReference type="STRING" id="1317117.ATO7_02315"/>
<sequence>MTGARQAWDAQTAVSHNIANASTVGFKAALLNVESREVSGDGFHTRVHAQARAAGFDASSGHLMHTDRALDVALADDHWLAVLGSDGETAYTRAGDLSVNALGQLLTSSGQPVMGEGGAVALPPFSAIEVAGDGTLSIIPEGAGANQMVVLDRLMVSRIEGADLDRGSDGLFRLKGDAEATPAPGKVLVSGALEASNVNLAESLVQMIEHQRRFEMQVQAMKTADENARQSAGLMKLA</sequence>
<dbReference type="NCBIfam" id="TIGR03506">
    <property type="entry name" value="FlgEFG_subfam"/>
    <property type="match status" value="1"/>
</dbReference>
<evidence type="ECO:0000256" key="4">
    <source>
        <dbReference type="ARBA" id="ARBA00038560"/>
    </source>
</evidence>
<dbReference type="Pfam" id="PF06429">
    <property type="entry name" value="Flg_bbr_C"/>
    <property type="match status" value="1"/>
</dbReference>
<gene>
    <name evidence="9" type="ORF">ATO7_02315</name>
</gene>
<comment type="similarity">
    <text evidence="2 6">Belongs to the flagella basal body rod proteins family.</text>
</comment>
<keyword evidence="10" id="KW-1185">Reference proteome</keyword>
<evidence type="ECO:0000256" key="6">
    <source>
        <dbReference type="RuleBase" id="RU362116"/>
    </source>
</evidence>
<organism evidence="9 10">
    <name type="scientific">Oceanococcus atlanticus</name>
    <dbReference type="NCBI Taxonomy" id="1317117"/>
    <lineage>
        <taxon>Bacteria</taxon>
        <taxon>Pseudomonadati</taxon>
        <taxon>Pseudomonadota</taxon>
        <taxon>Gammaproteobacteria</taxon>
        <taxon>Chromatiales</taxon>
        <taxon>Oceanococcaceae</taxon>
        <taxon>Oceanococcus</taxon>
    </lineage>
</organism>
<dbReference type="GO" id="GO:0071978">
    <property type="term" value="P:bacterial-type flagellum-dependent swarming motility"/>
    <property type="evidence" value="ECO:0007669"/>
    <property type="project" value="TreeGrafter"/>
</dbReference>
<name>A0A1Y1SG82_9GAMM</name>
<dbReference type="EMBL" id="AQQV01000001">
    <property type="protein sequence ID" value="ORE88672.1"/>
    <property type="molecule type" value="Genomic_DNA"/>
</dbReference>
<keyword evidence="9" id="KW-0969">Cilium</keyword>
<dbReference type="Pfam" id="PF22692">
    <property type="entry name" value="LlgE_F_G_D1"/>
    <property type="match status" value="1"/>
</dbReference>
<comment type="caution">
    <text evidence="9">The sequence shown here is derived from an EMBL/GenBank/DDBJ whole genome shotgun (WGS) entry which is preliminary data.</text>
</comment>
<dbReference type="InterPro" id="IPR053967">
    <property type="entry name" value="LlgE_F_G-like_D1"/>
</dbReference>
<evidence type="ECO:0000256" key="3">
    <source>
        <dbReference type="ARBA" id="ARBA00023143"/>
    </source>
</evidence>
<comment type="subcellular location">
    <subcellularLocation>
        <location evidence="1 6">Bacterial flagellum basal body</location>
    </subcellularLocation>
</comment>
<reference evidence="9 10" key="1">
    <citation type="submission" date="2013-04" db="EMBL/GenBank/DDBJ databases">
        <title>Oceanococcus atlanticus 22II-S10r2 Genome Sequencing.</title>
        <authorList>
            <person name="Lai Q."/>
            <person name="Li G."/>
            <person name="Shao Z."/>
        </authorList>
    </citation>
    <scope>NUCLEOTIDE SEQUENCE [LARGE SCALE GENOMIC DNA]</scope>
    <source>
        <strain evidence="9 10">22II-S10r2</strain>
    </source>
</reference>
<keyword evidence="3 6" id="KW-0975">Bacterial flagellum</keyword>
<feature type="domain" description="Flagellar basal-body/hook protein C-terminal" evidence="7">
    <location>
        <begin position="190"/>
        <end position="232"/>
    </location>
</feature>
<comment type="subunit">
    <text evidence="4 6">The basal body constitutes a major portion of the flagellar organelle and consists of five rings (E,L,P,S, and M) mounted on a central rod. The rod consists of about 26 subunits of FlgG in the distal portion, and FlgB, FlgC and FlgF are thought to build up the proximal portion of the rod with about 6 subunits each.</text>
</comment>
<dbReference type="InterPro" id="IPR020013">
    <property type="entry name" value="Flagellar_FlgE/F/G"/>
</dbReference>
<evidence type="ECO:0000313" key="10">
    <source>
        <dbReference type="Proteomes" id="UP000192342"/>
    </source>
</evidence>
<keyword evidence="9" id="KW-0282">Flagellum</keyword>
<evidence type="ECO:0000256" key="2">
    <source>
        <dbReference type="ARBA" id="ARBA00009677"/>
    </source>
</evidence>
<dbReference type="PANTHER" id="PTHR30435">
    <property type="entry name" value="FLAGELLAR PROTEIN"/>
    <property type="match status" value="1"/>
</dbReference>
<keyword evidence="9" id="KW-0966">Cell projection</keyword>
<dbReference type="NCBIfam" id="NF009280">
    <property type="entry name" value="PRK12640.1"/>
    <property type="match status" value="1"/>
</dbReference>
<proteinExistence type="inferred from homology"/>
<dbReference type="Proteomes" id="UP000192342">
    <property type="component" value="Unassembled WGS sequence"/>
</dbReference>
<dbReference type="InterPro" id="IPR010930">
    <property type="entry name" value="Flg_bb/hook_C_dom"/>
</dbReference>
<evidence type="ECO:0000256" key="1">
    <source>
        <dbReference type="ARBA" id="ARBA00004117"/>
    </source>
</evidence>
<accession>A0A1Y1SG82</accession>